<keyword evidence="3 4" id="KW-0408">Iron</keyword>
<sequence length="168" mass="17672">MRGWLTGRLTEGTALFNLLGRRSPQALARGLSPVLLACAIAHPAAQAATDSLPNPLPGAAKGNPARGRAIVANRQLGLCLLCHTAPIPEEPFQGNLAPNLAGAGSRWTVPQLRLRIADSSVINPGTIMPAYHRVTGLSRVAPAQQGKPILSAQQIEDVVAYLQTLRTP</sequence>
<name>A0A4P7BI18_9BURK</name>
<dbReference type="AlphaFoldDB" id="A0A4P7BI18"/>
<dbReference type="InterPro" id="IPR030999">
    <property type="entry name" value="Thiosulf_SoxX"/>
</dbReference>
<reference evidence="7 8" key="2">
    <citation type="submission" date="2019-03" db="EMBL/GenBank/DDBJ databases">
        <title>Draft Genome Sequences of Six Type Strains of the Genus Massilia.</title>
        <authorList>
            <person name="Miess H."/>
            <person name="Frediansyhah A."/>
            <person name="Gross H."/>
        </authorList>
    </citation>
    <scope>NUCLEOTIDE SEQUENCE [LARGE SCALE GENOMIC DNA]</scope>
    <source>
        <strain evidence="7 8">DSM 17505</strain>
    </source>
</reference>
<dbReference type="SUPFAM" id="SSF46626">
    <property type="entry name" value="Cytochrome c"/>
    <property type="match status" value="1"/>
</dbReference>
<dbReference type="InterPro" id="IPR009056">
    <property type="entry name" value="Cyt_c-like_dom"/>
</dbReference>
<dbReference type="Proteomes" id="UP000294359">
    <property type="component" value="Chromosome"/>
</dbReference>
<dbReference type="EMBL" id="BMWW01000004">
    <property type="protein sequence ID" value="GGY92877.1"/>
    <property type="molecule type" value="Genomic_DNA"/>
</dbReference>
<accession>A0A4P7BI18</accession>
<organism evidence="6 9">
    <name type="scientific">Pseudoduganella plicata</name>
    <dbReference type="NCBI Taxonomy" id="321984"/>
    <lineage>
        <taxon>Bacteria</taxon>
        <taxon>Pseudomonadati</taxon>
        <taxon>Pseudomonadota</taxon>
        <taxon>Betaproteobacteria</taxon>
        <taxon>Burkholderiales</taxon>
        <taxon>Oxalobacteraceae</taxon>
        <taxon>Telluria group</taxon>
        <taxon>Pseudoduganella</taxon>
    </lineage>
</organism>
<gene>
    <name evidence="7" type="primary">soxX</name>
    <name evidence="7" type="ORF">E1742_17435</name>
    <name evidence="6" type="ORF">GCM10007388_27850</name>
</gene>
<dbReference type="EMBL" id="CP038026">
    <property type="protein sequence ID" value="QBQ37757.1"/>
    <property type="molecule type" value="Genomic_DNA"/>
</dbReference>
<reference evidence="6" key="3">
    <citation type="submission" date="2022-12" db="EMBL/GenBank/DDBJ databases">
        <authorList>
            <person name="Sun Q."/>
            <person name="Kim S."/>
        </authorList>
    </citation>
    <scope>NUCLEOTIDE SEQUENCE</scope>
    <source>
        <strain evidence="6">KCTC 12344</strain>
    </source>
</reference>
<evidence type="ECO:0000256" key="4">
    <source>
        <dbReference type="PROSITE-ProRule" id="PRU00433"/>
    </source>
</evidence>
<feature type="domain" description="Cytochrome c" evidence="5">
    <location>
        <begin position="62"/>
        <end position="166"/>
    </location>
</feature>
<dbReference type="NCBIfam" id="TIGR04485">
    <property type="entry name" value="thiosulf_SoxX"/>
    <property type="match status" value="1"/>
</dbReference>
<evidence type="ECO:0000313" key="9">
    <source>
        <dbReference type="Proteomes" id="UP000619512"/>
    </source>
</evidence>
<dbReference type="OrthoDB" id="8775952at2"/>
<evidence type="ECO:0000313" key="6">
    <source>
        <dbReference type="EMBL" id="GGY92877.1"/>
    </source>
</evidence>
<keyword evidence="1 4" id="KW-0349">Heme</keyword>
<evidence type="ECO:0000256" key="2">
    <source>
        <dbReference type="ARBA" id="ARBA00022723"/>
    </source>
</evidence>
<dbReference type="GO" id="GO:0009055">
    <property type="term" value="F:electron transfer activity"/>
    <property type="evidence" value="ECO:0007669"/>
    <property type="project" value="InterPro"/>
</dbReference>
<keyword evidence="8" id="KW-1185">Reference proteome</keyword>
<evidence type="ECO:0000313" key="7">
    <source>
        <dbReference type="EMBL" id="QBQ37757.1"/>
    </source>
</evidence>
<dbReference type="GO" id="GO:0046872">
    <property type="term" value="F:metal ion binding"/>
    <property type="evidence" value="ECO:0007669"/>
    <property type="project" value="UniProtKB-KW"/>
</dbReference>
<proteinExistence type="predicted"/>
<dbReference type="RefSeq" id="WP_134386239.1">
    <property type="nucleotide sequence ID" value="NZ_BMWW01000004.1"/>
</dbReference>
<dbReference type="Pfam" id="PF00034">
    <property type="entry name" value="Cytochrom_C"/>
    <property type="match status" value="1"/>
</dbReference>
<dbReference type="Gene3D" id="1.10.760.10">
    <property type="entry name" value="Cytochrome c-like domain"/>
    <property type="match status" value="1"/>
</dbReference>
<evidence type="ECO:0000256" key="1">
    <source>
        <dbReference type="ARBA" id="ARBA00022617"/>
    </source>
</evidence>
<reference evidence="6" key="1">
    <citation type="journal article" date="2014" name="Int. J. Syst. Evol. Microbiol.">
        <title>Complete genome sequence of Corynebacterium casei LMG S-19264T (=DSM 44701T), isolated from a smear-ripened cheese.</title>
        <authorList>
            <consortium name="US DOE Joint Genome Institute (JGI-PGF)"/>
            <person name="Walter F."/>
            <person name="Albersmeier A."/>
            <person name="Kalinowski J."/>
            <person name="Ruckert C."/>
        </authorList>
    </citation>
    <scope>NUCLEOTIDE SEQUENCE</scope>
    <source>
        <strain evidence="6">KCTC 12344</strain>
    </source>
</reference>
<evidence type="ECO:0000256" key="3">
    <source>
        <dbReference type="ARBA" id="ARBA00023004"/>
    </source>
</evidence>
<keyword evidence="2 4" id="KW-0479">Metal-binding</keyword>
<protein>
    <submittedName>
        <fullName evidence="7">Sulfur oxidation c-type cytochrome SoxX</fullName>
    </submittedName>
</protein>
<dbReference type="InterPro" id="IPR036909">
    <property type="entry name" value="Cyt_c-like_dom_sf"/>
</dbReference>
<dbReference type="Proteomes" id="UP000619512">
    <property type="component" value="Unassembled WGS sequence"/>
</dbReference>
<dbReference type="GO" id="GO:0020037">
    <property type="term" value="F:heme binding"/>
    <property type="evidence" value="ECO:0007669"/>
    <property type="project" value="InterPro"/>
</dbReference>
<evidence type="ECO:0000313" key="8">
    <source>
        <dbReference type="Proteomes" id="UP000294359"/>
    </source>
</evidence>
<dbReference type="PROSITE" id="PS51007">
    <property type="entry name" value="CYTC"/>
    <property type="match status" value="1"/>
</dbReference>
<evidence type="ECO:0000259" key="5">
    <source>
        <dbReference type="PROSITE" id="PS51007"/>
    </source>
</evidence>